<keyword evidence="6" id="KW-1185">Reference proteome</keyword>
<keyword evidence="2" id="KW-0186">Copper</keyword>
<comment type="caution">
    <text evidence="5">The sequence shown here is derived from an EMBL/GenBank/DDBJ whole genome shotgun (WGS) entry which is preliminary data.</text>
</comment>
<dbReference type="InterPro" id="IPR003782">
    <property type="entry name" value="SCO1/SenC"/>
</dbReference>
<dbReference type="EMBL" id="BAABJI010000004">
    <property type="protein sequence ID" value="GAA4927007.1"/>
    <property type="molecule type" value="Genomic_DNA"/>
</dbReference>
<gene>
    <name evidence="5" type="ORF">GCM10023313_34380</name>
</gene>
<dbReference type="Gene3D" id="3.40.30.10">
    <property type="entry name" value="Glutaredoxin"/>
    <property type="match status" value="1"/>
</dbReference>
<dbReference type="SUPFAM" id="SSF52833">
    <property type="entry name" value="Thioredoxin-like"/>
    <property type="match status" value="1"/>
</dbReference>
<evidence type="ECO:0000256" key="3">
    <source>
        <dbReference type="SAM" id="Phobius"/>
    </source>
</evidence>
<feature type="transmembrane region" description="Helical" evidence="3">
    <location>
        <begin position="6"/>
        <end position="27"/>
    </location>
</feature>
<protein>
    <recommendedName>
        <fullName evidence="4">Thioredoxin domain-containing protein</fullName>
    </recommendedName>
</protein>
<keyword evidence="3" id="KW-0812">Transmembrane</keyword>
<keyword evidence="3" id="KW-1133">Transmembrane helix</keyword>
<evidence type="ECO:0000313" key="5">
    <source>
        <dbReference type="EMBL" id="GAA4927007.1"/>
    </source>
</evidence>
<evidence type="ECO:0000256" key="1">
    <source>
        <dbReference type="ARBA" id="ARBA00010996"/>
    </source>
</evidence>
<dbReference type="CDD" id="cd02968">
    <property type="entry name" value="SCO"/>
    <property type="match status" value="1"/>
</dbReference>
<dbReference type="InterPro" id="IPR013766">
    <property type="entry name" value="Thioredoxin_domain"/>
</dbReference>
<dbReference type="PANTHER" id="PTHR12151:SF25">
    <property type="entry name" value="LINALOOL DEHYDRATASE_ISOMERASE DOMAIN-CONTAINING PROTEIN"/>
    <property type="match status" value="1"/>
</dbReference>
<evidence type="ECO:0000313" key="6">
    <source>
        <dbReference type="Proteomes" id="UP001501436"/>
    </source>
</evidence>
<dbReference type="InterPro" id="IPR036249">
    <property type="entry name" value="Thioredoxin-like_sf"/>
</dbReference>
<dbReference type="RefSeq" id="WP_345333204.1">
    <property type="nucleotide sequence ID" value="NZ_BAABJI010000004.1"/>
</dbReference>
<feature type="domain" description="Thioredoxin" evidence="4">
    <location>
        <begin position="60"/>
        <end position="223"/>
    </location>
</feature>
<keyword evidence="3" id="KW-0472">Membrane</keyword>
<reference evidence="6" key="1">
    <citation type="journal article" date="2019" name="Int. J. Syst. Evol. Microbiol.">
        <title>The Global Catalogue of Microorganisms (GCM) 10K type strain sequencing project: providing services to taxonomists for standard genome sequencing and annotation.</title>
        <authorList>
            <consortium name="The Broad Institute Genomics Platform"/>
            <consortium name="The Broad Institute Genome Sequencing Center for Infectious Disease"/>
            <person name="Wu L."/>
            <person name="Ma J."/>
        </authorList>
    </citation>
    <scope>NUCLEOTIDE SEQUENCE [LARGE SCALE GENOMIC DNA]</scope>
    <source>
        <strain evidence="6">JCM 18283</strain>
    </source>
</reference>
<dbReference type="PANTHER" id="PTHR12151">
    <property type="entry name" value="ELECTRON TRANSPORT PROTIN SCO1/SENC FAMILY MEMBER"/>
    <property type="match status" value="1"/>
</dbReference>
<proteinExistence type="inferred from homology"/>
<dbReference type="Pfam" id="PF02630">
    <property type="entry name" value="SCO1-SenC"/>
    <property type="match status" value="1"/>
</dbReference>
<organism evidence="5 6">
    <name type="scientific">Mucilaginibacter defluvii</name>
    <dbReference type="NCBI Taxonomy" id="1196019"/>
    <lineage>
        <taxon>Bacteria</taxon>
        <taxon>Pseudomonadati</taxon>
        <taxon>Bacteroidota</taxon>
        <taxon>Sphingobacteriia</taxon>
        <taxon>Sphingobacteriales</taxon>
        <taxon>Sphingobacteriaceae</taxon>
        <taxon>Mucilaginibacter</taxon>
    </lineage>
</organism>
<accession>A0ABP9G3T6</accession>
<evidence type="ECO:0000259" key="4">
    <source>
        <dbReference type="PROSITE" id="PS51352"/>
    </source>
</evidence>
<sequence length="233" mass="26370">MRNSGLGKKLIILVLILAVPGFLYYLLTVGGKNRYKGLNYFGPKKLSGTFHKFHGEKIPDTTYHQLPNFSLTDPNGKAVTTADFDKKIFVASFFYTGCPEVCTTINDNLRKLALNYRKNNMVYFLSISVNPQQDRPEVLKDYAARYKDVPAGKWLFLTGDTASIYNLARKGFLVNALKVNDKEFVFSDKLILIDADKHIRGYYTGTSAPEVNKLNDEIKVQIAEELRKIKAPN</sequence>
<name>A0ABP9G3T6_9SPHI</name>
<dbReference type="PROSITE" id="PS51352">
    <property type="entry name" value="THIOREDOXIN_2"/>
    <property type="match status" value="1"/>
</dbReference>
<comment type="similarity">
    <text evidence="1">Belongs to the SCO1/2 family.</text>
</comment>
<evidence type="ECO:0000256" key="2">
    <source>
        <dbReference type="ARBA" id="ARBA00023008"/>
    </source>
</evidence>
<dbReference type="Proteomes" id="UP001501436">
    <property type="component" value="Unassembled WGS sequence"/>
</dbReference>